<dbReference type="Proteomes" id="UP000663823">
    <property type="component" value="Unassembled WGS sequence"/>
</dbReference>
<feature type="non-terminal residue" evidence="1">
    <location>
        <position position="1"/>
    </location>
</feature>
<evidence type="ECO:0000313" key="2">
    <source>
        <dbReference type="Proteomes" id="UP000663823"/>
    </source>
</evidence>
<accession>A0A820FUG1</accession>
<gene>
    <name evidence="1" type="ORF">OTI717_LOCUS40971</name>
</gene>
<comment type="caution">
    <text evidence="1">The sequence shown here is derived from an EMBL/GenBank/DDBJ whole genome shotgun (WGS) entry which is preliminary data.</text>
</comment>
<dbReference type="Gene3D" id="2.40.30.10">
    <property type="entry name" value="Translation factors"/>
    <property type="match status" value="1"/>
</dbReference>
<dbReference type="InterPro" id="IPR009000">
    <property type="entry name" value="Transl_B-barrel_sf"/>
</dbReference>
<organism evidence="1 2">
    <name type="scientific">Rotaria sordida</name>
    <dbReference type="NCBI Taxonomy" id="392033"/>
    <lineage>
        <taxon>Eukaryota</taxon>
        <taxon>Metazoa</taxon>
        <taxon>Spiralia</taxon>
        <taxon>Gnathifera</taxon>
        <taxon>Rotifera</taxon>
        <taxon>Eurotatoria</taxon>
        <taxon>Bdelloidea</taxon>
        <taxon>Philodinida</taxon>
        <taxon>Philodinidae</taxon>
        <taxon>Rotaria</taxon>
    </lineage>
</organism>
<sequence>EKDTIIMGKVISGYCHVGDQCLIMPNRTSVEVTNIYYEDIETNSCVYGQNVRLKLRDFEDEVSFFFQLTLSVPPY</sequence>
<dbReference type="EMBL" id="CAJOAX010036906">
    <property type="protein sequence ID" value="CAF4267244.1"/>
    <property type="molecule type" value="Genomic_DNA"/>
</dbReference>
<proteinExistence type="predicted"/>
<reference evidence="1" key="1">
    <citation type="submission" date="2021-02" db="EMBL/GenBank/DDBJ databases">
        <authorList>
            <person name="Nowell W R."/>
        </authorList>
    </citation>
    <scope>NUCLEOTIDE SEQUENCE</scope>
</reference>
<dbReference type="AlphaFoldDB" id="A0A820FUG1"/>
<protein>
    <submittedName>
        <fullName evidence="1">Uncharacterized protein</fullName>
    </submittedName>
</protein>
<evidence type="ECO:0000313" key="1">
    <source>
        <dbReference type="EMBL" id="CAF4267244.1"/>
    </source>
</evidence>
<dbReference type="SUPFAM" id="SSF50447">
    <property type="entry name" value="Translation proteins"/>
    <property type="match status" value="1"/>
</dbReference>
<name>A0A820FUG1_9BILA</name>